<feature type="domain" description="Saccharopine dehydrogenase NADP binding" evidence="2">
    <location>
        <begin position="34"/>
        <end position="165"/>
    </location>
</feature>
<dbReference type="InterPro" id="IPR051276">
    <property type="entry name" value="Saccharopine_DH-like_oxidrdct"/>
</dbReference>
<evidence type="ECO:0000313" key="4">
    <source>
        <dbReference type="Proteomes" id="UP000008820"/>
    </source>
</evidence>
<dbReference type="Pfam" id="PF03435">
    <property type="entry name" value="Sacchrp_dh_NADP"/>
    <property type="match status" value="1"/>
</dbReference>
<dbReference type="AlphaFoldDB" id="A0A1S4F332"/>
<proteinExistence type="inferred from homology"/>
<dbReference type="GO" id="GO:0005739">
    <property type="term" value="C:mitochondrion"/>
    <property type="evidence" value="ECO:0007669"/>
    <property type="project" value="TreeGrafter"/>
</dbReference>
<dbReference type="FunFam" id="3.40.50.720:FF:000178">
    <property type="entry name" value="Saccharopine dehydrogenase-like oxidoreductase"/>
    <property type="match status" value="1"/>
</dbReference>
<dbReference type="InterPro" id="IPR036291">
    <property type="entry name" value="NAD(P)-bd_dom_sf"/>
</dbReference>
<evidence type="ECO:0000313" key="3">
    <source>
        <dbReference type="EnsemblMetazoa" id="AAEL002882-PA"/>
    </source>
</evidence>
<gene>
    <name evidence="3" type="primary">5576346</name>
</gene>
<dbReference type="GO" id="GO:0005886">
    <property type="term" value="C:plasma membrane"/>
    <property type="evidence" value="ECO:0007669"/>
    <property type="project" value="TreeGrafter"/>
</dbReference>
<dbReference type="GO" id="GO:0009247">
    <property type="term" value="P:glycolipid biosynthetic process"/>
    <property type="evidence" value="ECO:0007669"/>
    <property type="project" value="TreeGrafter"/>
</dbReference>
<sequence length="451" mass="50071">MATKDAFTIYPPIQSYILAIRNNQNMSSKRPLDVIIFGATGFTGSHTVYESIKLLEDLKWGVAGRNVKKLAQILQEVGQKAGVDLSQTPMVIADVEDPDSLKKMAEQCRIVVNCCGPYRLYGEPVVKACIEAGTHHVDISGEAHYMERMQLLYHAPAQQKGVYVVSACGFDSIPGDMGIVFLENKFQGTVNSVETFLEKSLQSGGGALVHYGTWESAIHALSDIKGLLALRKQLFKSRLPSFQPVLKARPVLHRSKFVNGCWCLPRPGTDQSVVRRTQRYFYEKYKKRPVQMRAYLTFSSFFEVLSVILVGTVCGLLTWFKFGRRLLLKYPRFFSAGLVSHEGPSEEALKNTEFTIYIVGEGWDRSGNQLDSFEEPPNKRLVVKVSGTNPGYGATCVALLLSAKTILYQSDKMPASGGVLTPGGAFYNTNLIEELCKNGFKFETVNVATDK</sequence>
<accession>A0A1S4F332</accession>
<dbReference type="SUPFAM" id="SSF51735">
    <property type="entry name" value="NAD(P)-binding Rossmann-fold domains"/>
    <property type="match status" value="1"/>
</dbReference>
<keyword evidence="4" id="KW-1185">Reference proteome</keyword>
<name>A0A1S4F332_AEDAE</name>
<dbReference type="VEuPathDB" id="VectorBase:AAEL002882"/>
<dbReference type="PANTHER" id="PTHR12286:SF5">
    <property type="entry name" value="SACCHAROPINE DEHYDROGENASE-LIKE OXIDOREDUCTASE"/>
    <property type="match status" value="1"/>
</dbReference>
<protein>
    <recommendedName>
        <fullName evidence="2">Saccharopine dehydrogenase NADP binding domain-containing protein</fullName>
    </recommendedName>
</protein>
<dbReference type="PANTHER" id="PTHR12286">
    <property type="entry name" value="SACCHAROPINE DEHYDROGENASE-LIKE OXIDOREDUCTASE"/>
    <property type="match status" value="1"/>
</dbReference>
<dbReference type="InterPro" id="IPR005097">
    <property type="entry name" value="Sacchrp_dh_NADP-bd"/>
</dbReference>
<evidence type="ECO:0000259" key="2">
    <source>
        <dbReference type="Pfam" id="PF03435"/>
    </source>
</evidence>
<dbReference type="GO" id="GO:0005811">
    <property type="term" value="C:lipid droplet"/>
    <property type="evidence" value="ECO:0007669"/>
    <property type="project" value="TreeGrafter"/>
</dbReference>
<evidence type="ECO:0000256" key="1">
    <source>
        <dbReference type="ARBA" id="ARBA00038048"/>
    </source>
</evidence>
<dbReference type="Proteomes" id="UP000008820">
    <property type="component" value="Chromosome 1"/>
</dbReference>
<reference evidence="3 4" key="1">
    <citation type="submission" date="2017-06" db="EMBL/GenBank/DDBJ databases">
        <title>Aedes aegypti genome working group (AGWG) sequencing and assembly.</title>
        <authorList>
            <consortium name="Aedes aegypti Genome Working Group (AGWG)"/>
            <person name="Matthews B.J."/>
        </authorList>
    </citation>
    <scope>NUCLEOTIDE SEQUENCE [LARGE SCALE GENOMIC DNA]</scope>
    <source>
        <strain evidence="3 4">LVP_AGWG</strain>
    </source>
</reference>
<dbReference type="Gene3D" id="3.40.50.720">
    <property type="entry name" value="NAD(P)-binding Rossmann-like Domain"/>
    <property type="match status" value="1"/>
</dbReference>
<comment type="similarity">
    <text evidence="1">Belongs to the saccharopine dehydrogenase family.</text>
</comment>
<dbReference type="FunCoup" id="A0A1S4F332">
    <property type="interactions" value="415"/>
</dbReference>
<reference evidence="3" key="2">
    <citation type="submission" date="2021-02" db="UniProtKB">
        <authorList>
            <consortium name="EnsemblMetazoa"/>
        </authorList>
    </citation>
    <scope>IDENTIFICATION</scope>
    <source>
        <strain evidence="3">LVP_AGWG</strain>
    </source>
</reference>
<dbReference type="OrthoDB" id="10268090at2759"/>
<dbReference type="InParanoid" id="A0A1S4F332"/>
<dbReference type="EnsemblMetazoa" id="AAEL002882-RA">
    <property type="protein sequence ID" value="AAEL002882-PA"/>
    <property type="gene ID" value="AAEL002882"/>
</dbReference>
<organism evidence="3 4">
    <name type="scientific">Aedes aegypti</name>
    <name type="common">Yellowfever mosquito</name>
    <name type="synonym">Culex aegypti</name>
    <dbReference type="NCBI Taxonomy" id="7159"/>
    <lineage>
        <taxon>Eukaryota</taxon>
        <taxon>Metazoa</taxon>
        <taxon>Ecdysozoa</taxon>
        <taxon>Arthropoda</taxon>
        <taxon>Hexapoda</taxon>
        <taxon>Insecta</taxon>
        <taxon>Pterygota</taxon>
        <taxon>Neoptera</taxon>
        <taxon>Endopterygota</taxon>
        <taxon>Diptera</taxon>
        <taxon>Nematocera</taxon>
        <taxon>Culicoidea</taxon>
        <taxon>Culicidae</taxon>
        <taxon>Culicinae</taxon>
        <taxon>Aedini</taxon>
        <taxon>Aedes</taxon>
        <taxon>Stegomyia</taxon>
    </lineage>
</organism>